<comment type="caution">
    <text evidence="2">The sequence shown here is derived from an EMBL/GenBank/DDBJ whole genome shotgun (WGS) entry which is preliminary data.</text>
</comment>
<evidence type="ECO:0000313" key="2">
    <source>
        <dbReference type="EMBL" id="KRU22492.1"/>
    </source>
</evidence>
<evidence type="ECO:0000256" key="1">
    <source>
        <dbReference type="SAM" id="SignalP"/>
    </source>
</evidence>
<keyword evidence="1" id="KW-0732">Signal</keyword>
<dbReference type="RefSeq" id="WP_058024719.1">
    <property type="nucleotide sequence ID" value="NZ_LNDJ01000065.1"/>
</dbReference>
<dbReference type="AlphaFoldDB" id="A0A0T6DR97"/>
<feature type="signal peptide" evidence="1">
    <location>
        <begin position="1"/>
        <end position="20"/>
    </location>
</feature>
<keyword evidence="2" id="KW-0449">Lipoprotein</keyword>
<proteinExistence type="predicted"/>
<name>A0A0T6DR97_9GAMM</name>
<accession>A0A0T6DR97</accession>
<protein>
    <submittedName>
        <fullName evidence="2">Lipoprotein bor</fullName>
    </submittedName>
</protein>
<feature type="chain" id="PRO_5006669024" evidence="1">
    <location>
        <begin position="21"/>
        <end position="99"/>
    </location>
</feature>
<dbReference type="InterPro" id="IPR010438">
    <property type="entry name" value="Lambda_Bor"/>
</dbReference>
<organism evidence="2 3">
    <name type="scientific">Psychrobacter piscatorii</name>
    <dbReference type="NCBI Taxonomy" id="554343"/>
    <lineage>
        <taxon>Bacteria</taxon>
        <taxon>Pseudomonadati</taxon>
        <taxon>Pseudomonadota</taxon>
        <taxon>Gammaproteobacteria</taxon>
        <taxon>Moraxellales</taxon>
        <taxon>Moraxellaceae</taxon>
        <taxon>Psychrobacter</taxon>
    </lineage>
</organism>
<dbReference type="PROSITE" id="PS51257">
    <property type="entry name" value="PROKAR_LIPOPROTEIN"/>
    <property type="match status" value="1"/>
</dbReference>
<sequence length="99" mass="10481">MKKVVAVALLAVLTSGCATQNYLVSSSTAPTAATKADADKMQTFFVSGLGQEQDIDAAEVCQGKENVASIQTQSNFINIALGFISSGIYTPRQVRVYCK</sequence>
<keyword evidence="3" id="KW-1185">Reference proteome</keyword>
<gene>
    <name evidence="2" type="ORF">AS194_08060</name>
</gene>
<reference evidence="2 3" key="1">
    <citation type="submission" date="2015-11" db="EMBL/GenBank/DDBJ databases">
        <title>Permanent draft genome of Psychrobacter piscatorii LQ58.</title>
        <authorList>
            <person name="Zhou M."/>
            <person name="Dong B."/>
            <person name="Liu Q."/>
        </authorList>
    </citation>
    <scope>NUCLEOTIDE SEQUENCE [LARGE SCALE GENOMIC DNA]</scope>
    <source>
        <strain evidence="2 3">LQ58</strain>
    </source>
</reference>
<dbReference type="GeneID" id="300922760"/>
<evidence type="ECO:0000313" key="3">
    <source>
        <dbReference type="Proteomes" id="UP000051202"/>
    </source>
</evidence>
<dbReference type="EMBL" id="LNDJ01000065">
    <property type="protein sequence ID" value="KRU22492.1"/>
    <property type="molecule type" value="Genomic_DNA"/>
</dbReference>
<dbReference type="Proteomes" id="UP000051202">
    <property type="component" value="Unassembled WGS sequence"/>
</dbReference>
<dbReference type="Pfam" id="PF06291">
    <property type="entry name" value="Lambda_Bor"/>
    <property type="match status" value="1"/>
</dbReference>